<keyword evidence="10" id="KW-1006">Bacterial flagellum protein export</keyword>
<feature type="coiled-coil region" evidence="11">
    <location>
        <begin position="77"/>
        <end position="114"/>
    </location>
</feature>
<dbReference type="STRING" id="1006576.DTL3_1410"/>
<evidence type="ECO:0000313" key="12">
    <source>
        <dbReference type="EMBL" id="CEP78704.1"/>
    </source>
</evidence>
<comment type="subcellular location">
    <subcellularLocation>
        <location evidence="1">Cell membrane</location>
        <topology evidence="1">Peripheral membrane protein</topology>
        <orientation evidence="1">Cytoplasmic side</orientation>
    </subcellularLocation>
</comment>
<evidence type="ECO:0000256" key="5">
    <source>
        <dbReference type="ARBA" id="ARBA00022475"/>
    </source>
</evidence>
<feature type="coiled-coil region" evidence="11">
    <location>
        <begin position="25"/>
        <end position="52"/>
    </location>
</feature>
<evidence type="ECO:0000256" key="3">
    <source>
        <dbReference type="ARBA" id="ARBA00020392"/>
    </source>
</evidence>
<dbReference type="EMBL" id="LN824141">
    <property type="protein sequence ID" value="CEP78704.1"/>
    <property type="molecule type" value="Genomic_DNA"/>
</dbReference>
<keyword evidence="9" id="KW-0472">Membrane</keyword>
<dbReference type="GO" id="GO:0015031">
    <property type="term" value="P:protein transport"/>
    <property type="evidence" value="ECO:0007669"/>
    <property type="project" value="UniProtKB-KW"/>
</dbReference>
<evidence type="ECO:0000256" key="6">
    <source>
        <dbReference type="ARBA" id="ARBA00022500"/>
    </source>
</evidence>
<dbReference type="HOGENOM" id="CLU_1755838_0_0_0"/>
<accession>A0A0C7P4B5</accession>
<dbReference type="InterPro" id="IPR053716">
    <property type="entry name" value="Flag_assembly_chemotaxis_eff"/>
</dbReference>
<dbReference type="GO" id="GO:0071973">
    <property type="term" value="P:bacterial-type flagellum-dependent cell motility"/>
    <property type="evidence" value="ECO:0007669"/>
    <property type="project" value="InterPro"/>
</dbReference>
<sequence>MGFKYRLGRLQNLKEKFEDSARLELGKKVEERKKVEEDIRDLNKKIESFSLEFRNEIKGTVSVTKLTNMIEYKKYLNDQLNSLFKKLNEKIKEEEEALENYLQAKREKDILQKLKDKRLEDYRIEEKRQEIKDLDEVARINYIINNEK</sequence>
<gene>
    <name evidence="12" type="primary">fliJ</name>
    <name evidence="12" type="ORF">DTL3_1410</name>
</gene>
<dbReference type="NCBIfam" id="TIGR02473">
    <property type="entry name" value="flagell_FliJ"/>
    <property type="match status" value="1"/>
</dbReference>
<dbReference type="InterPro" id="IPR012823">
    <property type="entry name" value="Flagell_FliJ"/>
</dbReference>
<dbReference type="OrthoDB" id="47575at2"/>
<keyword evidence="4" id="KW-0813">Transport</keyword>
<dbReference type="Pfam" id="PF02050">
    <property type="entry name" value="FliJ"/>
    <property type="match status" value="1"/>
</dbReference>
<evidence type="ECO:0000256" key="4">
    <source>
        <dbReference type="ARBA" id="ARBA00022448"/>
    </source>
</evidence>
<dbReference type="Gene3D" id="1.10.287.1700">
    <property type="match status" value="1"/>
</dbReference>
<keyword evidence="12" id="KW-0282">Flagellum</keyword>
<dbReference type="Proteomes" id="UP000032809">
    <property type="component" value="Chromosome I"/>
</dbReference>
<reference evidence="13" key="1">
    <citation type="submission" date="2014-11" db="EMBL/GenBank/DDBJ databases">
        <authorList>
            <person name="Wibberg D."/>
        </authorList>
    </citation>
    <scope>NUCLEOTIDE SEQUENCE [LARGE SCALE GENOMIC DNA]</scope>
    <source>
        <strain evidence="13">L3</strain>
    </source>
</reference>
<evidence type="ECO:0000256" key="11">
    <source>
        <dbReference type="SAM" id="Coils"/>
    </source>
</evidence>
<dbReference type="GO" id="GO:0006935">
    <property type="term" value="P:chemotaxis"/>
    <property type="evidence" value="ECO:0007669"/>
    <property type="project" value="UniProtKB-KW"/>
</dbReference>
<dbReference type="KEGG" id="dtn:DTL3_1410"/>
<name>A0A0C7P4B5_DEFTU</name>
<dbReference type="GO" id="GO:0005886">
    <property type="term" value="C:plasma membrane"/>
    <property type="evidence" value="ECO:0007669"/>
    <property type="project" value="UniProtKB-SubCell"/>
</dbReference>
<evidence type="ECO:0000256" key="7">
    <source>
        <dbReference type="ARBA" id="ARBA00022795"/>
    </source>
</evidence>
<keyword evidence="12" id="KW-0966">Cell projection</keyword>
<dbReference type="GO" id="GO:0009288">
    <property type="term" value="C:bacterial-type flagellum"/>
    <property type="evidence" value="ECO:0007669"/>
    <property type="project" value="InterPro"/>
</dbReference>
<comment type="similarity">
    <text evidence="2">Belongs to the FliJ family.</text>
</comment>
<keyword evidence="5" id="KW-1003">Cell membrane</keyword>
<keyword evidence="12" id="KW-0969">Cilium</keyword>
<keyword evidence="13" id="KW-1185">Reference proteome</keyword>
<dbReference type="RefSeq" id="WP_045088098.1">
    <property type="nucleotide sequence ID" value="NZ_LN824141.1"/>
</dbReference>
<evidence type="ECO:0000256" key="8">
    <source>
        <dbReference type="ARBA" id="ARBA00022927"/>
    </source>
</evidence>
<evidence type="ECO:0000256" key="10">
    <source>
        <dbReference type="ARBA" id="ARBA00023225"/>
    </source>
</evidence>
<dbReference type="GO" id="GO:0044781">
    <property type="term" value="P:bacterial-type flagellum organization"/>
    <property type="evidence" value="ECO:0007669"/>
    <property type="project" value="UniProtKB-KW"/>
</dbReference>
<dbReference type="AlphaFoldDB" id="A0A0C7P4B5"/>
<protein>
    <recommendedName>
        <fullName evidence="3">Flagellar FliJ protein</fullName>
    </recommendedName>
</protein>
<keyword evidence="7" id="KW-1005">Bacterial flagellum biogenesis</keyword>
<evidence type="ECO:0000256" key="2">
    <source>
        <dbReference type="ARBA" id="ARBA00010004"/>
    </source>
</evidence>
<evidence type="ECO:0000256" key="9">
    <source>
        <dbReference type="ARBA" id="ARBA00023136"/>
    </source>
</evidence>
<organism evidence="12 13">
    <name type="scientific">Defluviitoga tunisiensis</name>
    <dbReference type="NCBI Taxonomy" id="1006576"/>
    <lineage>
        <taxon>Bacteria</taxon>
        <taxon>Thermotogati</taxon>
        <taxon>Thermotogota</taxon>
        <taxon>Thermotogae</taxon>
        <taxon>Petrotogales</taxon>
        <taxon>Petrotogaceae</taxon>
        <taxon>Defluviitoga</taxon>
    </lineage>
</organism>
<keyword evidence="6" id="KW-0145">Chemotaxis</keyword>
<evidence type="ECO:0000313" key="13">
    <source>
        <dbReference type="Proteomes" id="UP000032809"/>
    </source>
</evidence>
<keyword evidence="11" id="KW-0175">Coiled coil</keyword>
<proteinExistence type="inferred from homology"/>
<keyword evidence="8" id="KW-0653">Protein transport</keyword>
<evidence type="ECO:0000256" key="1">
    <source>
        <dbReference type="ARBA" id="ARBA00004413"/>
    </source>
</evidence>